<feature type="compositionally biased region" description="Basic residues" evidence="11">
    <location>
        <begin position="232"/>
        <end position="248"/>
    </location>
</feature>
<dbReference type="GO" id="GO:0003677">
    <property type="term" value="F:DNA binding"/>
    <property type="evidence" value="ECO:0007669"/>
    <property type="project" value="UniProtKB-KW"/>
</dbReference>
<dbReference type="SUPFAM" id="SSF47113">
    <property type="entry name" value="Histone-fold"/>
    <property type="match status" value="1"/>
</dbReference>
<evidence type="ECO:0000256" key="3">
    <source>
        <dbReference type="ARBA" id="ARBA00004286"/>
    </source>
</evidence>
<evidence type="ECO:0000256" key="9">
    <source>
        <dbReference type="ARBA" id="ARBA00023269"/>
    </source>
</evidence>
<proteinExistence type="inferred from homology"/>
<feature type="domain" description="Histone H2A C-terminal" evidence="12">
    <location>
        <begin position="209"/>
        <end position="243"/>
    </location>
</feature>
<feature type="compositionally biased region" description="Polar residues" evidence="11">
    <location>
        <begin position="88"/>
        <end position="97"/>
    </location>
</feature>
<evidence type="ECO:0000256" key="8">
    <source>
        <dbReference type="ARBA" id="ARBA00023242"/>
    </source>
</evidence>
<dbReference type="AlphaFoldDB" id="A0AAW3BUN3"/>
<keyword evidence="6 10" id="KW-0158">Chromosome</keyword>
<name>A0AAW3BUN3_9TRYP</name>
<evidence type="ECO:0000313" key="14">
    <source>
        <dbReference type="Proteomes" id="UP001501274"/>
    </source>
</evidence>
<gene>
    <name evidence="13" type="ORF">Q4I28_003677</name>
</gene>
<comment type="subcellular location">
    <subcellularLocation>
        <location evidence="3">Chromosome</location>
    </subcellularLocation>
    <subcellularLocation>
        <location evidence="2 10">Nucleus</location>
    </subcellularLocation>
</comment>
<feature type="compositionally biased region" description="Low complexity" evidence="11">
    <location>
        <begin position="108"/>
        <end position="121"/>
    </location>
</feature>
<keyword evidence="14" id="KW-1185">Reference proteome</keyword>
<feature type="region of interest" description="Disordered" evidence="11">
    <location>
        <begin position="1"/>
        <end position="20"/>
    </location>
</feature>
<dbReference type="SMART" id="SM00414">
    <property type="entry name" value="H2A"/>
    <property type="match status" value="1"/>
</dbReference>
<keyword evidence="7 10" id="KW-0238">DNA-binding</keyword>
<feature type="region of interest" description="Disordered" evidence="11">
    <location>
        <begin position="88"/>
        <end position="137"/>
    </location>
</feature>
<evidence type="ECO:0000256" key="6">
    <source>
        <dbReference type="ARBA" id="ARBA00022454"/>
    </source>
</evidence>
<evidence type="ECO:0000256" key="11">
    <source>
        <dbReference type="SAM" id="MobiDB-lite"/>
    </source>
</evidence>
<dbReference type="PANTHER" id="PTHR23430">
    <property type="entry name" value="HISTONE H2A"/>
    <property type="match status" value="1"/>
</dbReference>
<evidence type="ECO:0000256" key="1">
    <source>
        <dbReference type="ARBA" id="ARBA00002001"/>
    </source>
</evidence>
<evidence type="ECO:0000256" key="7">
    <source>
        <dbReference type="ARBA" id="ARBA00023125"/>
    </source>
</evidence>
<dbReference type="PRINTS" id="PR00620">
    <property type="entry name" value="HISTONEH2A"/>
</dbReference>
<dbReference type="InterPro" id="IPR032454">
    <property type="entry name" value="Histone_H2A_C"/>
</dbReference>
<evidence type="ECO:0000259" key="12">
    <source>
        <dbReference type="Pfam" id="PF16211"/>
    </source>
</evidence>
<comment type="function">
    <text evidence="1">Core component of nucleosome. Nucleosomes wrap and compact DNA into chromatin, limiting DNA accessibility to the cellular machineries which require DNA as a template. Histones thereby play a central role in transcription regulation, DNA repair, DNA replication and chromosomal stability. DNA accessibility is regulated via a complex set of post-translational modifications of histones, also called histone code, and nucleosome remodeling.</text>
</comment>
<dbReference type="GO" id="GO:0005634">
    <property type="term" value="C:nucleus"/>
    <property type="evidence" value="ECO:0007669"/>
    <property type="project" value="UniProtKB-SubCell"/>
</dbReference>
<comment type="subunit">
    <text evidence="5 10">The nucleosome is a histone octamer containing two molecules each of H2A, H2B, H3 and H4 assembled in one H3-H4 heterotetramer and two H2A-H2B heterodimers. The octamer wraps approximately 147 bp of DNA.</text>
</comment>
<keyword evidence="8 10" id="KW-0539">Nucleus</keyword>
<comment type="caution">
    <text evidence="13">The sequence shown here is derived from an EMBL/GenBank/DDBJ whole genome shotgun (WGS) entry which is preliminary data.</text>
</comment>
<dbReference type="Proteomes" id="UP001501274">
    <property type="component" value="Unassembled WGS sequence"/>
</dbReference>
<evidence type="ECO:0000256" key="4">
    <source>
        <dbReference type="ARBA" id="ARBA00010691"/>
    </source>
</evidence>
<protein>
    <recommendedName>
        <fullName evidence="10">Histone H2A</fullName>
    </recommendedName>
</protein>
<comment type="similarity">
    <text evidence="4 10">Belongs to the histone H2A family.</text>
</comment>
<reference evidence="13 14" key="1">
    <citation type="submission" date="2024-02" db="EMBL/GenBank/DDBJ databases">
        <title>FIRST GENOME SEQUENCES OF Leishmania (Viannia) shawi, Leishmania (Viannia) lindenbergi AND Leishmania (Viannia) utingensis.</title>
        <authorList>
            <person name="Resadore F."/>
            <person name="Custodio M.G.F."/>
            <person name="Boite M.C."/>
            <person name="Cupolillo E."/>
            <person name="Ferreira G.E.M."/>
        </authorList>
    </citation>
    <scope>NUCLEOTIDE SEQUENCE [LARGE SCALE GENOMIC DNA]</scope>
    <source>
        <strain evidence="13 14">MDAS/BR/1979/M5533</strain>
    </source>
</reference>
<dbReference type="GO" id="GO:0030527">
    <property type="term" value="F:structural constituent of chromatin"/>
    <property type="evidence" value="ECO:0007669"/>
    <property type="project" value="InterPro"/>
</dbReference>
<dbReference type="EMBL" id="JBAMZN010000023">
    <property type="protein sequence ID" value="KAL0524855.1"/>
    <property type="molecule type" value="Genomic_DNA"/>
</dbReference>
<dbReference type="Gene3D" id="1.10.20.10">
    <property type="entry name" value="Histone, subunit A"/>
    <property type="match status" value="1"/>
</dbReference>
<evidence type="ECO:0000313" key="13">
    <source>
        <dbReference type="EMBL" id="KAL0524855.1"/>
    </source>
</evidence>
<evidence type="ECO:0000256" key="10">
    <source>
        <dbReference type="RuleBase" id="RU003767"/>
    </source>
</evidence>
<dbReference type="InterPro" id="IPR002119">
    <property type="entry name" value="Histone_H2A"/>
</dbReference>
<keyword evidence="9 10" id="KW-0544">Nucleosome core</keyword>
<dbReference type="InterPro" id="IPR009072">
    <property type="entry name" value="Histone-fold"/>
</dbReference>
<dbReference type="FunFam" id="1.10.20.10:FF:000086">
    <property type="entry name" value="Histone H2A"/>
    <property type="match status" value="1"/>
</dbReference>
<organism evidence="13 14">
    <name type="scientific">Leishmania naiffi</name>
    <dbReference type="NCBI Taxonomy" id="5678"/>
    <lineage>
        <taxon>Eukaryota</taxon>
        <taxon>Discoba</taxon>
        <taxon>Euglenozoa</taxon>
        <taxon>Kinetoplastea</taxon>
        <taxon>Metakinetoplastina</taxon>
        <taxon>Trypanosomatida</taxon>
        <taxon>Trypanosomatidae</taxon>
        <taxon>Leishmaniinae</taxon>
        <taxon>Leishmania</taxon>
        <taxon>Leishmania naiffi species complex</taxon>
    </lineage>
</organism>
<accession>A0AAW3BUN3</accession>
<evidence type="ECO:0000256" key="2">
    <source>
        <dbReference type="ARBA" id="ARBA00004123"/>
    </source>
</evidence>
<sequence length="248" mass="26486">MRHGSLGLTGAGFRPGALSSSVPHELNDALRARQTLQQHCFLRLLSPPISLPRTCLVCTSPPPLHSSLPSATTSVFSCDCGAVRRLPPSSSHANTPIQHPCAPPHQPPSRSSPSPAIATPRSAKKASRKSGSSPTPAMLLFPRGLIGRLLRSGQYAPRVSASGAVYMSAVMEYLTAEMLEMSVKAAAQSPKKPRRLTPRIMMTAVRHDEDLNSLLKRVTLSRSGVMPSLHKAMTKKKSSKKSKATSSA</sequence>
<evidence type="ECO:0000256" key="5">
    <source>
        <dbReference type="ARBA" id="ARBA00011538"/>
    </source>
</evidence>
<dbReference type="CDD" id="cd00074">
    <property type="entry name" value="HFD_H2A"/>
    <property type="match status" value="1"/>
</dbReference>
<dbReference type="GO" id="GO:0000786">
    <property type="term" value="C:nucleosome"/>
    <property type="evidence" value="ECO:0007669"/>
    <property type="project" value="UniProtKB-KW"/>
</dbReference>
<feature type="region of interest" description="Disordered" evidence="11">
    <location>
        <begin position="225"/>
        <end position="248"/>
    </location>
</feature>
<dbReference type="GO" id="GO:0046982">
    <property type="term" value="F:protein heterodimerization activity"/>
    <property type="evidence" value="ECO:0007669"/>
    <property type="project" value="InterPro"/>
</dbReference>
<dbReference type="Pfam" id="PF16211">
    <property type="entry name" value="Histone_H2A_C"/>
    <property type="match status" value="1"/>
</dbReference>